<feature type="non-terminal residue" evidence="1">
    <location>
        <position position="1"/>
    </location>
</feature>
<reference evidence="1" key="2">
    <citation type="submission" date="2021-09" db="EMBL/GenBank/DDBJ databases">
        <authorList>
            <person name="Gilroy R."/>
        </authorList>
    </citation>
    <scope>NUCLEOTIDE SEQUENCE</scope>
    <source>
        <strain evidence="1">ChiGjej2B2-19336</strain>
    </source>
</reference>
<evidence type="ECO:0000313" key="2">
    <source>
        <dbReference type="Proteomes" id="UP000698963"/>
    </source>
</evidence>
<comment type="caution">
    <text evidence="1">The sequence shown here is derived from an EMBL/GenBank/DDBJ whole genome shotgun (WGS) entry which is preliminary data.</text>
</comment>
<sequence>WRALPCHAYGTAYARGAAGAWSKAALTGRLFISMDRGKALEFFAYTQIPSQLSGGFFSWRLVVLEGAVVPYLPPPVVYSRPASDLDKDAWRFYAHENSA</sequence>
<accession>A0A921AY03</accession>
<evidence type="ECO:0000313" key="1">
    <source>
        <dbReference type="EMBL" id="HJD97843.1"/>
    </source>
</evidence>
<name>A0A921AY03_9BACT</name>
<gene>
    <name evidence="1" type="ORF">K8W16_09385</name>
</gene>
<dbReference type="EMBL" id="DYZA01000188">
    <property type="protein sequence ID" value="HJD97843.1"/>
    <property type="molecule type" value="Genomic_DNA"/>
</dbReference>
<dbReference type="AlphaFoldDB" id="A0A921AY03"/>
<reference evidence="1" key="1">
    <citation type="journal article" date="2021" name="PeerJ">
        <title>Extensive microbial diversity within the chicken gut microbiome revealed by metagenomics and culture.</title>
        <authorList>
            <person name="Gilroy R."/>
            <person name="Ravi A."/>
            <person name="Getino M."/>
            <person name="Pursley I."/>
            <person name="Horton D.L."/>
            <person name="Alikhan N.F."/>
            <person name="Baker D."/>
            <person name="Gharbi K."/>
            <person name="Hall N."/>
            <person name="Watson M."/>
            <person name="Adriaenssens E.M."/>
            <person name="Foster-Nyarko E."/>
            <person name="Jarju S."/>
            <person name="Secka A."/>
            <person name="Antonio M."/>
            <person name="Oren A."/>
            <person name="Chaudhuri R.R."/>
            <person name="La Ragione R."/>
            <person name="Hildebrand F."/>
            <person name="Pallen M.J."/>
        </authorList>
    </citation>
    <scope>NUCLEOTIDE SEQUENCE</scope>
    <source>
        <strain evidence="1">ChiGjej2B2-19336</strain>
    </source>
</reference>
<dbReference type="RefSeq" id="WP_304122896.1">
    <property type="nucleotide sequence ID" value="NZ_DYZA01000188.1"/>
</dbReference>
<dbReference type="Proteomes" id="UP000698963">
    <property type="component" value="Unassembled WGS sequence"/>
</dbReference>
<organism evidence="1 2">
    <name type="scientific">Mailhella massiliensis</name>
    <dbReference type="NCBI Taxonomy" id="1903261"/>
    <lineage>
        <taxon>Bacteria</taxon>
        <taxon>Pseudomonadati</taxon>
        <taxon>Thermodesulfobacteriota</taxon>
        <taxon>Desulfovibrionia</taxon>
        <taxon>Desulfovibrionales</taxon>
        <taxon>Desulfovibrionaceae</taxon>
        <taxon>Mailhella</taxon>
    </lineage>
</organism>
<proteinExistence type="predicted"/>
<protein>
    <submittedName>
        <fullName evidence="1">Uncharacterized protein</fullName>
    </submittedName>
</protein>